<dbReference type="STRING" id="1763538.LPB68_20230"/>
<dbReference type="CDD" id="cd01301">
    <property type="entry name" value="rDP_like"/>
    <property type="match status" value="1"/>
</dbReference>
<dbReference type="Pfam" id="PF01244">
    <property type="entry name" value="Peptidase_M19"/>
    <property type="match status" value="1"/>
</dbReference>
<dbReference type="Proteomes" id="UP000077134">
    <property type="component" value="Unassembled WGS sequence"/>
</dbReference>
<dbReference type="InterPro" id="IPR008257">
    <property type="entry name" value="Pept_M19"/>
</dbReference>
<keyword evidence="2" id="KW-1185">Reference proteome</keyword>
<organism evidence="1 2">
    <name type="scientific">Paenibacillus crassostreae</name>
    <dbReference type="NCBI Taxonomy" id="1763538"/>
    <lineage>
        <taxon>Bacteria</taxon>
        <taxon>Bacillati</taxon>
        <taxon>Bacillota</taxon>
        <taxon>Bacilli</taxon>
        <taxon>Bacillales</taxon>
        <taxon>Paenibacillaceae</taxon>
        <taxon>Paenibacillus</taxon>
    </lineage>
</organism>
<name>A0A167FKW3_9BACL</name>
<evidence type="ECO:0000313" key="2">
    <source>
        <dbReference type="Proteomes" id="UP000077134"/>
    </source>
</evidence>
<comment type="caution">
    <text evidence="1">The sequence shown here is derived from an EMBL/GenBank/DDBJ whole genome shotgun (WGS) entry which is preliminary data.</text>
</comment>
<dbReference type="Gene3D" id="3.20.20.140">
    <property type="entry name" value="Metal-dependent hydrolases"/>
    <property type="match status" value="1"/>
</dbReference>
<dbReference type="PROSITE" id="PS00869">
    <property type="entry name" value="RENAL_DIPEPTIDASE_1"/>
    <property type="match status" value="1"/>
</dbReference>
<protein>
    <submittedName>
        <fullName evidence="1">Membrane dipeptidase</fullName>
    </submittedName>
</protein>
<accession>A0A167FKW3</accession>
<dbReference type="KEGG" id="pcx:LPB68_20230"/>
<dbReference type="PROSITE" id="PS51365">
    <property type="entry name" value="RENAL_DIPEPTIDASE_2"/>
    <property type="match status" value="1"/>
</dbReference>
<dbReference type="EMBL" id="LSFN01000005">
    <property type="protein sequence ID" value="OAB76667.1"/>
    <property type="molecule type" value="Genomic_DNA"/>
</dbReference>
<reference evidence="1 2" key="1">
    <citation type="submission" date="2016-02" db="EMBL/GenBank/DDBJ databases">
        <title>Paenibacillus sp. LPB0068, isolated from Crassostrea gigas.</title>
        <authorList>
            <person name="Shin S.-K."/>
            <person name="Yi H."/>
        </authorList>
    </citation>
    <scope>NUCLEOTIDE SEQUENCE [LARGE SCALE GENOMIC DNA]</scope>
    <source>
        <strain evidence="1 2">LPB0068</strain>
    </source>
</reference>
<dbReference type="PANTHER" id="PTHR10443">
    <property type="entry name" value="MICROSOMAL DIPEPTIDASE"/>
    <property type="match status" value="1"/>
</dbReference>
<dbReference type="InterPro" id="IPR032466">
    <property type="entry name" value="Metal_Hydrolase"/>
</dbReference>
<proteinExistence type="predicted"/>
<evidence type="ECO:0000313" key="1">
    <source>
        <dbReference type="EMBL" id="OAB76667.1"/>
    </source>
</evidence>
<dbReference type="GO" id="GO:0006508">
    <property type="term" value="P:proteolysis"/>
    <property type="evidence" value="ECO:0007669"/>
    <property type="project" value="InterPro"/>
</dbReference>
<dbReference type="AlphaFoldDB" id="A0A167FKW3"/>
<dbReference type="GO" id="GO:0070573">
    <property type="term" value="F:metallodipeptidase activity"/>
    <property type="evidence" value="ECO:0007669"/>
    <property type="project" value="InterPro"/>
</dbReference>
<dbReference type="PANTHER" id="PTHR10443:SF12">
    <property type="entry name" value="DIPEPTIDASE"/>
    <property type="match status" value="1"/>
</dbReference>
<gene>
    <name evidence="1" type="ORF">PNBC_04510</name>
</gene>
<sequence length="318" mass="36134">MNTRSVVDFHCDVLSKMTDNVALSFVNDCQLDVTYERMKSGGVVLQCFAIYLMEKWGHPRFERILQGIDVFRNRIVPAGMGLNWLQYKEEVKEMTNNKPWGMLSIEGADGLEGELFNLTTAYELGVRFLGVTWNYANWAADGVLEKRNGGFTNKGRQLVELCNEIGMLLDVSHVSQAGFWELTELSKRPFIASHSNAYDICSHVRNLDNQQIKAIVDMDGRIGLTFVPWFVKEGNGEITSKDIIPHIEHICELGADKHLMFGSDFDGIDSWITDLNHPGKYPAFIELLLKYYKEEQVTSWVSGNAITYLETYLPSRKG</sequence>
<dbReference type="RefSeq" id="WP_068655596.1">
    <property type="nucleotide sequence ID" value="NZ_CP017770.1"/>
</dbReference>
<dbReference type="InterPro" id="IPR000180">
    <property type="entry name" value="Dipep_AS"/>
</dbReference>
<dbReference type="OrthoDB" id="9804920at2"/>
<dbReference type="SUPFAM" id="SSF51556">
    <property type="entry name" value="Metallo-dependent hydrolases"/>
    <property type="match status" value="1"/>
</dbReference>